<dbReference type="GO" id="GO:0005737">
    <property type="term" value="C:cytoplasm"/>
    <property type="evidence" value="ECO:0007669"/>
    <property type="project" value="TreeGrafter"/>
</dbReference>
<dbReference type="Proteomes" id="UP000617340">
    <property type="component" value="Unassembled WGS sequence"/>
</dbReference>
<dbReference type="GO" id="GO:0004089">
    <property type="term" value="F:carbonate dehydratase activity"/>
    <property type="evidence" value="ECO:0007669"/>
    <property type="project" value="InterPro"/>
</dbReference>
<dbReference type="PANTHER" id="PTHR18952">
    <property type="entry name" value="CARBONIC ANHYDRASE"/>
    <property type="match status" value="1"/>
</dbReference>
<reference evidence="3" key="1">
    <citation type="journal article" date="2020" name="G3 (Bethesda)">
        <title>High-Quality Assemblies for Three Invasive Social Wasps from the &lt;i&gt;Vespula&lt;/i&gt; Genus.</title>
        <authorList>
            <person name="Harrop T.W.R."/>
            <person name="Guhlin J."/>
            <person name="McLaughlin G.M."/>
            <person name="Permina E."/>
            <person name="Stockwell P."/>
            <person name="Gilligan J."/>
            <person name="Le Lec M.F."/>
            <person name="Gruber M.A.M."/>
            <person name="Quinn O."/>
            <person name="Lovegrove M."/>
            <person name="Duncan E.J."/>
            <person name="Remnant E.J."/>
            <person name="Van Eeckhoven J."/>
            <person name="Graham B."/>
            <person name="Knapp R.A."/>
            <person name="Langford K.W."/>
            <person name="Kronenberg Z."/>
            <person name="Press M.O."/>
            <person name="Eacker S.M."/>
            <person name="Wilson-Rankin E.E."/>
            <person name="Purcell J."/>
            <person name="Lester P.J."/>
            <person name="Dearden P.K."/>
        </authorList>
    </citation>
    <scope>NUCLEOTIDE SEQUENCE</scope>
    <source>
        <strain evidence="3">Linc-1</strain>
    </source>
</reference>
<comment type="caution">
    <text evidence="3">The sequence shown here is derived from an EMBL/GenBank/DDBJ whole genome shotgun (WGS) entry which is preliminary data.</text>
</comment>
<evidence type="ECO:0000256" key="1">
    <source>
        <dbReference type="ARBA" id="ARBA00010718"/>
    </source>
</evidence>
<dbReference type="InterPro" id="IPR001148">
    <property type="entry name" value="CA_dom"/>
</dbReference>
<dbReference type="InterPro" id="IPR036398">
    <property type="entry name" value="CA_dom_sf"/>
</dbReference>
<proteinExistence type="inferred from homology"/>
<keyword evidence="4" id="KW-1185">Reference proteome</keyword>
<dbReference type="GO" id="GO:0008270">
    <property type="term" value="F:zinc ion binding"/>
    <property type="evidence" value="ECO:0007669"/>
    <property type="project" value="InterPro"/>
</dbReference>
<sequence>MALLPEYYKGLIGLGKYGQSPIDLDDKIVRPKRYPPLMLNGHWMNEGEAILGNDGNVATVVLGGNRIQSTVSGGPLFNDVYEYFICNFRWGEENCNGSEHTINGTWFSMEAQMVHWNRKYLSFDECLKYKDGICILSFLFLVPSGEYVENNPQFEKITENLKYVVDAGSEKNIPPNSLCWMRWAARCERYYSYQGSYNEGSCSILGYPECVTWIIFPLMIRISPSQVDAFRMLNDEKGNPIKNNCKKIQLLRGRRIFLGIS</sequence>
<dbReference type="EMBL" id="JACSDZ010000013">
    <property type="protein sequence ID" value="KAF7388336.1"/>
    <property type="molecule type" value="Genomic_DNA"/>
</dbReference>
<dbReference type="Gene3D" id="3.10.200.10">
    <property type="entry name" value="Alpha carbonic anhydrase"/>
    <property type="match status" value="1"/>
</dbReference>
<accession>A0A834JMZ4</accession>
<organism evidence="3 4">
    <name type="scientific">Vespula germanica</name>
    <name type="common">German yellow jacket</name>
    <name type="synonym">Paravespula germanica</name>
    <dbReference type="NCBI Taxonomy" id="30212"/>
    <lineage>
        <taxon>Eukaryota</taxon>
        <taxon>Metazoa</taxon>
        <taxon>Ecdysozoa</taxon>
        <taxon>Arthropoda</taxon>
        <taxon>Hexapoda</taxon>
        <taxon>Insecta</taxon>
        <taxon>Pterygota</taxon>
        <taxon>Neoptera</taxon>
        <taxon>Endopterygota</taxon>
        <taxon>Hymenoptera</taxon>
        <taxon>Apocrita</taxon>
        <taxon>Aculeata</taxon>
        <taxon>Vespoidea</taxon>
        <taxon>Vespidae</taxon>
        <taxon>Vespinae</taxon>
        <taxon>Vespula</taxon>
    </lineage>
</organism>
<evidence type="ECO:0000259" key="2">
    <source>
        <dbReference type="PROSITE" id="PS51144"/>
    </source>
</evidence>
<protein>
    <recommendedName>
        <fullName evidence="2">Alpha-carbonic anhydrase domain-containing protein</fullName>
    </recommendedName>
</protein>
<name>A0A834JMZ4_VESGE</name>
<dbReference type="SUPFAM" id="SSF51069">
    <property type="entry name" value="Carbonic anhydrase"/>
    <property type="match status" value="1"/>
</dbReference>
<dbReference type="CDD" id="cd00326">
    <property type="entry name" value="alpha_CA"/>
    <property type="match status" value="1"/>
</dbReference>
<gene>
    <name evidence="3" type="ORF">HZH68_012278</name>
</gene>
<dbReference type="AlphaFoldDB" id="A0A834JMZ4"/>
<evidence type="ECO:0000313" key="4">
    <source>
        <dbReference type="Proteomes" id="UP000617340"/>
    </source>
</evidence>
<dbReference type="InterPro" id="IPR023561">
    <property type="entry name" value="Carbonic_anhydrase_a-class"/>
</dbReference>
<dbReference type="PROSITE" id="PS51144">
    <property type="entry name" value="ALPHA_CA_2"/>
    <property type="match status" value="1"/>
</dbReference>
<feature type="domain" description="Alpha-carbonic anhydrase" evidence="2">
    <location>
        <begin position="1"/>
        <end position="260"/>
    </location>
</feature>
<comment type="similarity">
    <text evidence="1">Belongs to the alpha-carbonic anhydrase family.</text>
</comment>
<evidence type="ECO:0000313" key="3">
    <source>
        <dbReference type="EMBL" id="KAF7388336.1"/>
    </source>
</evidence>
<dbReference type="PANTHER" id="PTHR18952:SF124">
    <property type="entry name" value="CARBONIC ANHYDRASE 7"/>
    <property type="match status" value="1"/>
</dbReference>
<dbReference type="SMART" id="SM01057">
    <property type="entry name" value="Carb_anhydrase"/>
    <property type="match status" value="1"/>
</dbReference>
<dbReference type="Pfam" id="PF00194">
    <property type="entry name" value="Carb_anhydrase"/>
    <property type="match status" value="1"/>
</dbReference>